<dbReference type="InterPro" id="IPR036291">
    <property type="entry name" value="NAD(P)-bd_dom_sf"/>
</dbReference>
<dbReference type="OrthoDB" id="419598at2759"/>
<feature type="compositionally biased region" description="Low complexity" evidence="1">
    <location>
        <begin position="75"/>
        <end position="91"/>
    </location>
</feature>
<organism evidence="3 4">
    <name type="scientific">Klebsormidium nitens</name>
    <name type="common">Green alga</name>
    <name type="synonym">Ulothrix nitens</name>
    <dbReference type="NCBI Taxonomy" id="105231"/>
    <lineage>
        <taxon>Eukaryota</taxon>
        <taxon>Viridiplantae</taxon>
        <taxon>Streptophyta</taxon>
        <taxon>Klebsormidiophyceae</taxon>
        <taxon>Klebsormidiales</taxon>
        <taxon>Klebsormidiaceae</taxon>
        <taxon>Klebsormidium</taxon>
    </lineage>
</organism>
<evidence type="ECO:0000256" key="1">
    <source>
        <dbReference type="SAM" id="MobiDB-lite"/>
    </source>
</evidence>
<dbReference type="SUPFAM" id="SSF51735">
    <property type="entry name" value="NAD(P)-binding Rossmann-fold domains"/>
    <property type="match status" value="1"/>
</dbReference>
<feature type="domain" description="NAD(P)-binding" evidence="2">
    <location>
        <begin position="280"/>
        <end position="463"/>
    </location>
</feature>
<dbReference type="AlphaFoldDB" id="A0A0U9HIG8"/>
<feature type="region of interest" description="Disordered" evidence="1">
    <location>
        <begin position="33"/>
        <end position="91"/>
    </location>
</feature>
<dbReference type="PANTHER" id="PTHR15020:SF42">
    <property type="entry name" value="NAD(P)-BINDING DOMAIN-CONTAINING PROTEIN"/>
    <property type="match status" value="1"/>
</dbReference>
<proteinExistence type="predicted"/>
<evidence type="ECO:0000313" key="3">
    <source>
        <dbReference type="EMBL" id="GAQ80553.1"/>
    </source>
</evidence>
<dbReference type="PANTHER" id="PTHR15020">
    <property type="entry name" value="FLAVIN REDUCTASE-RELATED"/>
    <property type="match status" value="1"/>
</dbReference>
<dbReference type="STRING" id="105231.A0A0U9HIG8"/>
<dbReference type="Pfam" id="PF13460">
    <property type="entry name" value="NAD_binding_10"/>
    <property type="match status" value="1"/>
</dbReference>
<gene>
    <name evidence="3" type="ORF">KFL_000570020</name>
</gene>
<name>A0A0U9HIG8_KLENI</name>
<keyword evidence="4" id="KW-1185">Reference proteome</keyword>
<protein>
    <recommendedName>
        <fullName evidence="2">NAD(P)-binding domain-containing protein</fullName>
    </recommendedName>
</protein>
<sequence>MSGGRSGAGGTEWEKEVVVEGNNIKEVLIATDRQQPAAAAERAGDAAGDAAESVGEAASEVADSVGSAAEEVRDSVGGAAQESQAAAEDAGEAVVGAAQQVGDTVAEQAEKVGDSVADAAGDAAEALGDAAGEVGEQAQSTLEDAQEFAEDTLEAAQDGADSVQRTLEVEGRSVAARAERAGRKISEENERYVSRVRGVMDIVGTRAQSGDVVGAITTAVGEGFEAADELRRGVTSAVSEAIEGAPVPADTTMDSPPPPQPAFQPAKSGPYTGVRALVAGANGRTGRLLVESLVSKGVPVRALVRDASKARSLRAMRGVTVVQGDTYRYETLQSAIGDSNVVLCATGVRPDIFDPLGPFKYEYEGVVNLVALAKNKDVNKFVLVTSIGTSQLVSPFNLFYGLLWWKKQAELVLQRSGLPYTIVRPGGLTATAKRGNVVFRQADTTFGGAVSRAQVAEACVAALVLPQADNKIVEIVAEENASERSMFDLFSSI</sequence>
<dbReference type="Proteomes" id="UP000054558">
    <property type="component" value="Unassembled WGS sequence"/>
</dbReference>
<dbReference type="Gene3D" id="3.40.50.720">
    <property type="entry name" value="NAD(P)-binding Rossmann-like Domain"/>
    <property type="match status" value="1"/>
</dbReference>
<dbReference type="Gene3D" id="1.20.120.20">
    <property type="entry name" value="Apolipoprotein"/>
    <property type="match status" value="1"/>
</dbReference>
<feature type="compositionally biased region" description="Low complexity" evidence="1">
    <location>
        <begin position="37"/>
        <end position="65"/>
    </location>
</feature>
<accession>A0A0U9HIG8</accession>
<reference evidence="3 4" key="1">
    <citation type="journal article" date="2014" name="Nat. Commun.">
        <title>Klebsormidium flaccidum genome reveals primary factors for plant terrestrial adaptation.</title>
        <authorList>
            <person name="Hori K."/>
            <person name="Maruyama F."/>
            <person name="Fujisawa T."/>
            <person name="Togashi T."/>
            <person name="Yamamoto N."/>
            <person name="Seo M."/>
            <person name="Sato S."/>
            <person name="Yamada T."/>
            <person name="Mori H."/>
            <person name="Tajima N."/>
            <person name="Moriyama T."/>
            <person name="Ikeuchi M."/>
            <person name="Watanabe M."/>
            <person name="Wada H."/>
            <person name="Kobayashi K."/>
            <person name="Saito M."/>
            <person name="Masuda T."/>
            <person name="Sasaki-Sekimoto Y."/>
            <person name="Mashiguchi K."/>
            <person name="Awai K."/>
            <person name="Shimojima M."/>
            <person name="Masuda S."/>
            <person name="Iwai M."/>
            <person name="Nobusawa T."/>
            <person name="Narise T."/>
            <person name="Kondo S."/>
            <person name="Saito H."/>
            <person name="Sato R."/>
            <person name="Murakawa M."/>
            <person name="Ihara Y."/>
            <person name="Oshima-Yamada Y."/>
            <person name="Ohtaka K."/>
            <person name="Satoh M."/>
            <person name="Sonobe K."/>
            <person name="Ishii M."/>
            <person name="Ohtani R."/>
            <person name="Kanamori-Sato M."/>
            <person name="Honoki R."/>
            <person name="Miyazaki D."/>
            <person name="Mochizuki H."/>
            <person name="Umetsu J."/>
            <person name="Higashi K."/>
            <person name="Shibata D."/>
            <person name="Kamiya Y."/>
            <person name="Sato N."/>
            <person name="Nakamura Y."/>
            <person name="Tabata S."/>
            <person name="Ida S."/>
            <person name="Kurokawa K."/>
            <person name="Ohta H."/>
        </authorList>
    </citation>
    <scope>NUCLEOTIDE SEQUENCE [LARGE SCALE GENOMIC DNA]</scope>
    <source>
        <strain evidence="3 4">NIES-2285</strain>
    </source>
</reference>
<feature type="region of interest" description="Disordered" evidence="1">
    <location>
        <begin position="247"/>
        <end position="268"/>
    </location>
</feature>
<dbReference type="OMA" id="VEYGNDF"/>
<dbReference type="EMBL" id="DF237006">
    <property type="protein sequence ID" value="GAQ80553.1"/>
    <property type="molecule type" value="Genomic_DNA"/>
</dbReference>
<evidence type="ECO:0000313" key="4">
    <source>
        <dbReference type="Proteomes" id="UP000054558"/>
    </source>
</evidence>
<dbReference type="CDD" id="cd05243">
    <property type="entry name" value="SDR_a5"/>
    <property type="match status" value="1"/>
</dbReference>
<dbReference type="InterPro" id="IPR016040">
    <property type="entry name" value="NAD(P)-bd_dom"/>
</dbReference>
<evidence type="ECO:0000259" key="2">
    <source>
        <dbReference type="Pfam" id="PF13460"/>
    </source>
</evidence>